<keyword evidence="2" id="KW-0238">DNA-binding</keyword>
<dbReference type="SUPFAM" id="SSF51215">
    <property type="entry name" value="Regulatory protein AraC"/>
    <property type="match status" value="1"/>
</dbReference>
<evidence type="ECO:0000313" key="5">
    <source>
        <dbReference type="EMBL" id="MFC0394614.1"/>
    </source>
</evidence>
<gene>
    <name evidence="5" type="ORF">ACFFJ8_25050</name>
</gene>
<dbReference type="Pfam" id="PF02311">
    <property type="entry name" value="AraC_binding"/>
    <property type="match status" value="1"/>
</dbReference>
<evidence type="ECO:0000313" key="6">
    <source>
        <dbReference type="Proteomes" id="UP001589818"/>
    </source>
</evidence>
<dbReference type="InterPro" id="IPR003313">
    <property type="entry name" value="AraC-bd"/>
</dbReference>
<dbReference type="EMBL" id="JBHLVF010000041">
    <property type="protein sequence ID" value="MFC0394614.1"/>
    <property type="molecule type" value="Genomic_DNA"/>
</dbReference>
<evidence type="ECO:0000256" key="1">
    <source>
        <dbReference type="ARBA" id="ARBA00023015"/>
    </source>
</evidence>
<feature type="domain" description="HTH araC/xylS-type" evidence="4">
    <location>
        <begin position="173"/>
        <end position="271"/>
    </location>
</feature>
<name>A0ABV6JFC0_9BACL</name>
<dbReference type="SUPFAM" id="SSF46689">
    <property type="entry name" value="Homeodomain-like"/>
    <property type="match status" value="2"/>
</dbReference>
<proteinExistence type="predicted"/>
<evidence type="ECO:0000256" key="2">
    <source>
        <dbReference type="ARBA" id="ARBA00023125"/>
    </source>
</evidence>
<sequence>MERWLPQAQALLLQLAHWGCGKRSAGTSWVYPANGQYVIYCIIQGEIHFKSQQVRYTLGSGEGCVIFPNQMGCFIAERQSTLCWFGVQGFELDKLLRSAGITPQTPIVSGFRSAGMKTWFRELFYHSRQQSISSDMYCYSLLYNLCSHFLLQAGKGWLQPGEEQQPTQSDYIHQALEFIHSGYGAPMTVTDMAEHVGLERSYFSKLFKEGLRQSPGRFLNEYRLDQAVRLMGRTGLPVKHIAELVGFRDPNHFAQLFRRRWGCTPRQYLMMKADRTAR</sequence>
<keyword evidence="3" id="KW-0804">Transcription</keyword>
<dbReference type="RefSeq" id="WP_204815797.1">
    <property type="nucleotide sequence ID" value="NZ_JANHOF010000001.1"/>
</dbReference>
<dbReference type="InterPro" id="IPR020449">
    <property type="entry name" value="Tscrpt_reg_AraC-type_HTH"/>
</dbReference>
<dbReference type="InterPro" id="IPR018060">
    <property type="entry name" value="HTH_AraC"/>
</dbReference>
<dbReference type="InterPro" id="IPR009057">
    <property type="entry name" value="Homeodomain-like_sf"/>
</dbReference>
<dbReference type="InterPro" id="IPR037923">
    <property type="entry name" value="HTH-like"/>
</dbReference>
<dbReference type="PANTHER" id="PTHR43280">
    <property type="entry name" value="ARAC-FAMILY TRANSCRIPTIONAL REGULATOR"/>
    <property type="match status" value="1"/>
</dbReference>
<dbReference type="PANTHER" id="PTHR43280:SF2">
    <property type="entry name" value="HTH-TYPE TRANSCRIPTIONAL REGULATOR EXSA"/>
    <property type="match status" value="1"/>
</dbReference>
<dbReference type="Gene3D" id="1.10.10.60">
    <property type="entry name" value="Homeodomain-like"/>
    <property type="match status" value="2"/>
</dbReference>
<evidence type="ECO:0000256" key="3">
    <source>
        <dbReference type="ARBA" id="ARBA00023163"/>
    </source>
</evidence>
<comment type="caution">
    <text evidence="5">The sequence shown here is derived from an EMBL/GenBank/DDBJ whole genome shotgun (WGS) entry which is preliminary data.</text>
</comment>
<dbReference type="SMART" id="SM00342">
    <property type="entry name" value="HTH_ARAC"/>
    <property type="match status" value="1"/>
</dbReference>
<reference evidence="5 6" key="1">
    <citation type="submission" date="2024-09" db="EMBL/GenBank/DDBJ databases">
        <authorList>
            <person name="Sun Q."/>
            <person name="Mori K."/>
        </authorList>
    </citation>
    <scope>NUCLEOTIDE SEQUENCE [LARGE SCALE GENOMIC DNA]</scope>
    <source>
        <strain evidence="5 6">CCM 4839</strain>
    </source>
</reference>
<keyword evidence="6" id="KW-1185">Reference proteome</keyword>
<dbReference type="PRINTS" id="PR00032">
    <property type="entry name" value="HTHARAC"/>
</dbReference>
<accession>A0ABV6JFC0</accession>
<organism evidence="5 6">
    <name type="scientific">Paenibacillus mendelii</name>
    <dbReference type="NCBI Taxonomy" id="206163"/>
    <lineage>
        <taxon>Bacteria</taxon>
        <taxon>Bacillati</taxon>
        <taxon>Bacillota</taxon>
        <taxon>Bacilli</taxon>
        <taxon>Bacillales</taxon>
        <taxon>Paenibacillaceae</taxon>
        <taxon>Paenibacillus</taxon>
    </lineage>
</organism>
<evidence type="ECO:0000259" key="4">
    <source>
        <dbReference type="PROSITE" id="PS01124"/>
    </source>
</evidence>
<dbReference type="PROSITE" id="PS01124">
    <property type="entry name" value="HTH_ARAC_FAMILY_2"/>
    <property type="match status" value="1"/>
</dbReference>
<dbReference type="Pfam" id="PF12833">
    <property type="entry name" value="HTH_18"/>
    <property type="match status" value="1"/>
</dbReference>
<dbReference type="Proteomes" id="UP001589818">
    <property type="component" value="Unassembled WGS sequence"/>
</dbReference>
<keyword evidence="1" id="KW-0805">Transcription regulation</keyword>
<protein>
    <submittedName>
        <fullName evidence="5">Helix-turn-helix domain-containing protein</fullName>
    </submittedName>
</protein>